<organism evidence="1 2">
    <name type="scientific">Helicobacter fennelliae MRY12-0050</name>
    <dbReference type="NCBI Taxonomy" id="1325130"/>
    <lineage>
        <taxon>Bacteria</taxon>
        <taxon>Pseudomonadati</taxon>
        <taxon>Campylobacterota</taxon>
        <taxon>Epsilonproteobacteria</taxon>
        <taxon>Campylobacterales</taxon>
        <taxon>Helicobacteraceae</taxon>
        <taxon>Helicobacter</taxon>
    </lineage>
</organism>
<name>T1DX13_9HELI</name>
<dbReference type="RefSeq" id="WP_023949512.1">
    <property type="nucleotide sequence ID" value="NZ_BASD01000028.1"/>
</dbReference>
<gene>
    <name evidence="1" type="ORF">HFN_1107</name>
</gene>
<reference evidence="1 2" key="1">
    <citation type="journal article" date="2013" name="Genome Announc.">
        <title>Draft Genome Sequence of Helicobacter fennelliae Strain MRY12-0050, Isolated from a Bacteremia Patient.</title>
        <authorList>
            <person name="Rimbara E."/>
            <person name="Matsui M."/>
            <person name="Mori S."/>
            <person name="Suzuki S."/>
            <person name="Suzuki M."/>
            <person name="Kim H."/>
            <person name="Sekizuka T."/>
            <person name="Kuroda M."/>
            <person name="Shibayama K."/>
        </authorList>
    </citation>
    <scope>NUCLEOTIDE SEQUENCE [LARGE SCALE GENOMIC DNA]</scope>
    <source>
        <strain evidence="1 2">MRY12-0050</strain>
    </source>
</reference>
<accession>T1DX13</accession>
<proteinExistence type="predicted"/>
<dbReference type="AlphaFoldDB" id="T1DX13"/>
<evidence type="ECO:0000313" key="2">
    <source>
        <dbReference type="Proteomes" id="UP000018143"/>
    </source>
</evidence>
<comment type="caution">
    <text evidence="1">The sequence shown here is derived from an EMBL/GenBank/DDBJ whole genome shotgun (WGS) entry which is preliminary data.</text>
</comment>
<dbReference type="Proteomes" id="UP000018143">
    <property type="component" value="Unassembled WGS sequence"/>
</dbReference>
<dbReference type="EMBL" id="BASD01000028">
    <property type="protein sequence ID" value="GAD19867.1"/>
    <property type="molecule type" value="Genomic_DNA"/>
</dbReference>
<keyword evidence="2" id="KW-1185">Reference proteome</keyword>
<protein>
    <submittedName>
        <fullName evidence="1">Uncharacterized protein</fullName>
    </submittedName>
</protein>
<dbReference type="STRING" id="1325130.HFN_1107"/>
<evidence type="ECO:0000313" key="1">
    <source>
        <dbReference type="EMBL" id="GAD19867.1"/>
    </source>
</evidence>
<sequence>MTASIFERNLAIAKRGEGATLSGSDRSQVLQSPNFAQKYYAFIVCQQKKFKTYKHKHRRFSKLESVCTYFGSKLRPNALNVSKEATLCDKFIVLRAATKGVT</sequence>